<evidence type="ECO:0000313" key="3">
    <source>
        <dbReference type="Proteomes" id="UP001529510"/>
    </source>
</evidence>
<organism evidence="2 3">
    <name type="scientific">Cirrhinus mrigala</name>
    <name type="common">Mrigala</name>
    <dbReference type="NCBI Taxonomy" id="683832"/>
    <lineage>
        <taxon>Eukaryota</taxon>
        <taxon>Metazoa</taxon>
        <taxon>Chordata</taxon>
        <taxon>Craniata</taxon>
        <taxon>Vertebrata</taxon>
        <taxon>Euteleostomi</taxon>
        <taxon>Actinopterygii</taxon>
        <taxon>Neopterygii</taxon>
        <taxon>Teleostei</taxon>
        <taxon>Ostariophysi</taxon>
        <taxon>Cypriniformes</taxon>
        <taxon>Cyprinidae</taxon>
        <taxon>Labeoninae</taxon>
        <taxon>Labeonini</taxon>
        <taxon>Cirrhinus</taxon>
    </lineage>
</organism>
<feature type="region of interest" description="Disordered" evidence="1">
    <location>
        <begin position="1"/>
        <end position="110"/>
    </location>
</feature>
<feature type="compositionally biased region" description="Polar residues" evidence="1">
    <location>
        <begin position="73"/>
        <end position="85"/>
    </location>
</feature>
<accession>A0ABD0PXW1</accession>
<feature type="compositionally biased region" description="Basic and acidic residues" evidence="1">
    <location>
        <begin position="26"/>
        <end position="35"/>
    </location>
</feature>
<dbReference type="EMBL" id="JAMKFB020000013">
    <property type="protein sequence ID" value="KAL0178719.1"/>
    <property type="molecule type" value="Genomic_DNA"/>
</dbReference>
<gene>
    <name evidence="2" type="ORF">M9458_027613</name>
</gene>
<evidence type="ECO:0000256" key="1">
    <source>
        <dbReference type="SAM" id="MobiDB-lite"/>
    </source>
</evidence>
<dbReference type="AlphaFoldDB" id="A0ABD0PXW1"/>
<name>A0ABD0PXW1_CIRMR</name>
<keyword evidence="3" id="KW-1185">Reference proteome</keyword>
<dbReference type="Proteomes" id="UP001529510">
    <property type="component" value="Unassembled WGS sequence"/>
</dbReference>
<protein>
    <submittedName>
        <fullName evidence="2">Uncharacterized protein</fullName>
    </submittedName>
</protein>
<proteinExistence type="predicted"/>
<evidence type="ECO:0000313" key="2">
    <source>
        <dbReference type="EMBL" id="KAL0178719.1"/>
    </source>
</evidence>
<sequence length="110" mass="12403">VSDEQPSSKAQKRAAASLQNARRHLPREEHTHLDHNANLWPSDRPAPEENQLNDIKKEPERKPDELKCIKTADGQNLEETGSETRTVCGRRNTQEVTPEDDGTGRTRPSV</sequence>
<feature type="non-terminal residue" evidence="2">
    <location>
        <position position="1"/>
    </location>
</feature>
<reference evidence="2 3" key="1">
    <citation type="submission" date="2024-05" db="EMBL/GenBank/DDBJ databases">
        <title>Genome sequencing and assembly of Indian major carp, Cirrhinus mrigala (Hamilton, 1822).</title>
        <authorList>
            <person name="Mohindra V."/>
            <person name="Chowdhury L.M."/>
            <person name="Lal K."/>
            <person name="Jena J.K."/>
        </authorList>
    </citation>
    <scope>NUCLEOTIDE SEQUENCE [LARGE SCALE GENOMIC DNA]</scope>
    <source>
        <strain evidence="2">CM1030</strain>
        <tissue evidence="2">Blood</tissue>
    </source>
</reference>
<feature type="compositionally biased region" description="Basic and acidic residues" evidence="1">
    <location>
        <begin position="54"/>
        <end position="70"/>
    </location>
</feature>
<comment type="caution">
    <text evidence="2">The sequence shown here is derived from an EMBL/GenBank/DDBJ whole genome shotgun (WGS) entry which is preliminary data.</text>
</comment>